<dbReference type="Proteomes" id="UP001501581">
    <property type="component" value="Unassembled WGS sequence"/>
</dbReference>
<dbReference type="EMBL" id="BAAALG010000008">
    <property type="protein sequence ID" value="GAA1102553.1"/>
    <property type="molecule type" value="Genomic_DNA"/>
</dbReference>
<evidence type="ECO:0000313" key="1">
    <source>
        <dbReference type="EMBL" id="GAA1102553.1"/>
    </source>
</evidence>
<reference evidence="2" key="1">
    <citation type="journal article" date="2019" name="Int. J. Syst. Evol. Microbiol.">
        <title>The Global Catalogue of Microorganisms (GCM) 10K type strain sequencing project: providing services to taxonomists for standard genome sequencing and annotation.</title>
        <authorList>
            <consortium name="The Broad Institute Genomics Platform"/>
            <consortium name="The Broad Institute Genome Sequencing Center for Infectious Disease"/>
            <person name="Wu L."/>
            <person name="Ma J."/>
        </authorList>
    </citation>
    <scope>NUCLEOTIDE SEQUENCE [LARGE SCALE GENOMIC DNA]</scope>
    <source>
        <strain evidence="2">JCM 13008</strain>
    </source>
</reference>
<organism evidence="1 2">
    <name type="scientific">Nocardioides dubius</name>
    <dbReference type="NCBI Taxonomy" id="317019"/>
    <lineage>
        <taxon>Bacteria</taxon>
        <taxon>Bacillati</taxon>
        <taxon>Actinomycetota</taxon>
        <taxon>Actinomycetes</taxon>
        <taxon>Propionibacteriales</taxon>
        <taxon>Nocardioidaceae</taxon>
        <taxon>Nocardioides</taxon>
    </lineage>
</organism>
<keyword evidence="2" id="KW-1185">Reference proteome</keyword>
<name>A0ABP4EFD5_9ACTN</name>
<comment type="caution">
    <text evidence="1">The sequence shown here is derived from an EMBL/GenBank/DDBJ whole genome shotgun (WGS) entry which is preliminary data.</text>
</comment>
<proteinExistence type="predicted"/>
<evidence type="ECO:0000313" key="2">
    <source>
        <dbReference type="Proteomes" id="UP001501581"/>
    </source>
</evidence>
<protein>
    <recommendedName>
        <fullName evidence="3">ESX secretion-associated protein EspG</fullName>
    </recommendedName>
</protein>
<evidence type="ECO:0008006" key="3">
    <source>
        <dbReference type="Google" id="ProtNLM"/>
    </source>
</evidence>
<sequence>MPTIDLTTPPPPPAGTLEGLPRRISLTLAELQLLAERAGNAPLPFELAEVAAPSALEGRLGASAQSGDDARYRAAVAELSDPLDSLTRRGLADGDATDPGALGALGLLAKPAVAVDLDVTIDGARARAWHRTRGGAVATLATADGLVFELAWFDSAQWATELGRVAALPAEAGSTASQVPADADLPFELLDAGSEAIRSGRTDLLAAIVGHHHAAAHDGSGAALTDAQVQALISALGAETHGRLRALVADVEAGGSTVGVVSLVLLADGWRALTPYRDGKANRVRIRAVQPNDLAGLLAPVLAEVSA</sequence>
<gene>
    <name evidence="1" type="ORF">GCM10009668_21410</name>
</gene>
<dbReference type="RefSeq" id="WP_343994192.1">
    <property type="nucleotide sequence ID" value="NZ_BAAALG010000008.1"/>
</dbReference>
<accession>A0ABP4EFD5</accession>